<dbReference type="InterPro" id="IPR036860">
    <property type="entry name" value="SH2_dom_sf"/>
</dbReference>
<evidence type="ECO:0000256" key="1">
    <source>
        <dbReference type="SAM" id="MobiDB-lite"/>
    </source>
</evidence>
<feature type="region of interest" description="Disordered" evidence="1">
    <location>
        <begin position="1"/>
        <end position="25"/>
    </location>
</feature>
<dbReference type="SUPFAM" id="SSF55550">
    <property type="entry name" value="SH2 domain"/>
    <property type="match status" value="1"/>
</dbReference>
<proteinExistence type="predicted"/>
<name>A0A914YCN3_9BILA</name>
<dbReference type="WBParaSite" id="PSU_v2.g17999.t1">
    <property type="protein sequence ID" value="PSU_v2.g17999.t1"/>
    <property type="gene ID" value="PSU_v2.g17999"/>
</dbReference>
<accession>A0A914YCN3</accession>
<dbReference type="AlphaFoldDB" id="A0A914YCN3"/>
<evidence type="ECO:0000313" key="3">
    <source>
        <dbReference type="WBParaSite" id="PSU_v2.g17999.t1"/>
    </source>
</evidence>
<protein>
    <submittedName>
        <fullName evidence="3">Uncharacterized protein</fullName>
    </submittedName>
</protein>
<organism evidence="2 3">
    <name type="scientific">Panagrolaimus superbus</name>
    <dbReference type="NCBI Taxonomy" id="310955"/>
    <lineage>
        <taxon>Eukaryota</taxon>
        <taxon>Metazoa</taxon>
        <taxon>Ecdysozoa</taxon>
        <taxon>Nematoda</taxon>
        <taxon>Chromadorea</taxon>
        <taxon>Rhabditida</taxon>
        <taxon>Tylenchina</taxon>
        <taxon>Panagrolaimomorpha</taxon>
        <taxon>Panagrolaimoidea</taxon>
        <taxon>Panagrolaimidae</taxon>
        <taxon>Panagrolaimus</taxon>
    </lineage>
</organism>
<sequence>MADQCAGTSENKGQNDHLNDGIPKPKAVKRQNECLDVPSCYGREFHGFIQPSEAEELLRNAGSGIFLF</sequence>
<feature type="compositionally biased region" description="Polar residues" evidence="1">
    <location>
        <begin position="1"/>
        <end position="12"/>
    </location>
</feature>
<evidence type="ECO:0000313" key="2">
    <source>
        <dbReference type="Proteomes" id="UP000887577"/>
    </source>
</evidence>
<dbReference type="Proteomes" id="UP000887577">
    <property type="component" value="Unplaced"/>
</dbReference>
<reference evidence="3" key="1">
    <citation type="submission" date="2022-11" db="UniProtKB">
        <authorList>
            <consortium name="WormBaseParasite"/>
        </authorList>
    </citation>
    <scope>IDENTIFICATION</scope>
</reference>
<keyword evidence="2" id="KW-1185">Reference proteome</keyword>